<accession>A0A3R9KTA2</accession>
<organism evidence="2 3">
    <name type="scientific">Mesobacillus subterraneus</name>
    <dbReference type="NCBI Taxonomy" id="285983"/>
    <lineage>
        <taxon>Bacteria</taxon>
        <taxon>Bacillati</taxon>
        <taxon>Bacillota</taxon>
        <taxon>Bacilli</taxon>
        <taxon>Bacillales</taxon>
        <taxon>Bacillaceae</taxon>
        <taxon>Mesobacillus</taxon>
    </lineage>
</organism>
<dbReference type="AlphaFoldDB" id="A0A3R9KTA2"/>
<dbReference type="Proteomes" id="UP000279911">
    <property type="component" value="Unassembled WGS sequence"/>
</dbReference>
<dbReference type="OrthoDB" id="2877246at2"/>
<gene>
    <name evidence="2" type="ORF">EJA10_17465</name>
</gene>
<name>A0A3R9KTA2_9BACI</name>
<dbReference type="RefSeq" id="WP_125481302.1">
    <property type="nucleotide sequence ID" value="NZ_RSFW01000019.1"/>
</dbReference>
<feature type="compositionally biased region" description="Basic and acidic residues" evidence="1">
    <location>
        <begin position="82"/>
        <end position="103"/>
    </location>
</feature>
<evidence type="ECO:0000256" key="1">
    <source>
        <dbReference type="SAM" id="MobiDB-lite"/>
    </source>
</evidence>
<sequence length="103" mass="11950">MEIEKKHILKSYKNEKEAIDSIEKIKNEKDSPVNSSISGYNVERPSQKEKYPTNAFSPGELDMGEPAFRDYADDPSDNPEADTPRLKDYERPLPERPMHNRVR</sequence>
<reference evidence="3" key="1">
    <citation type="submission" date="2018-12" db="EMBL/GenBank/DDBJ databases">
        <title>Bacillus chawlae sp. nov., Bacillus glennii sp. nov., and Bacillus saganii sp. nov. Isolated from the Vehicle Assembly Building at Kennedy Space Center where the Viking Spacecraft were Assembled.</title>
        <authorList>
            <person name="Seuylemezian A."/>
            <person name="Vaishampayan P."/>
        </authorList>
    </citation>
    <scope>NUCLEOTIDE SEQUENCE [LARGE SCALE GENOMIC DNA]</scope>
    <source>
        <strain evidence="3">DSM 13966</strain>
    </source>
</reference>
<comment type="caution">
    <text evidence="2">The sequence shown here is derived from an EMBL/GenBank/DDBJ whole genome shotgun (WGS) entry which is preliminary data.</text>
</comment>
<dbReference type="EMBL" id="RSFW01000019">
    <property type="protein sequence ID" value="RSD25584.1"/>
    <property type="molecule type" value="Genomic_DNA"/>
</dbReference>
<proteinExistence type="predicted"/>
<evidence type="ECO:0000313" key="3">
    <source>
        <dbReference type="Proteomes" id="UP000279911"/>
    </source>
</evidence>
<protein>
    <submittedName>
        <fullName evidence="2">Uncharacterized protein</fullName>
    </submittedName>
</protein>
<evidence type="ECO:0000313" key="2">
    <source>
        <dbReference type="EMBL" id="RSD25584.1"/>
    </source>
</evidence>
<feature type="region of interest" description="Disordered" evidence="1">
    <location>
        <begin position="28"/>
        <end position="103"/>
    </location>
</feature>